<dbReference type="PROSITE" id="PS50880">
    <property type="entry name" value="TOPRIM"/>
    <property type="match status" value="1"/>
</dbReference>
<organism evidence="2 3">
    <name type="scientific">Candidatus Butyricicoccus avistercoris</name>
    <dbReference type="NCBI Taxonomy" id="2838518"/>
    <lineage>
        <taxon>Bacteria</taxon>
        <taxon>Bacillati</taxon>
        <taxon>Bacillota</taxon>
        <taxon>Clostridia</taxon>
        <taxon>Eubacteriales</taxon>
        <taxon>Butyricicoccaceae</taxon>
        <taxon>Butyricicoccus</taxon>
    </lineage>
</organism>
<dbReference type="PANTHER" id="PTHR39156:SF2">
    <property type="entry name" value="DNA PRIMASE (BACTERIAL TYPE) AND SMALL PRIMASE-LIKE PROTEINS"/>
    <property type="match status" value="1"/>
</dbReference>
<protein>
    <submittedName>
        <fullName evidence="2">DUF4093 domain-containing protein</fullName>
    </submittedName>
</protein>
<accession>A0A9D1PJX6</accession>
<dbReference type="EMBL" id="DXIE01000058">
    <property type="protein sequence ID" value="HIV63115.1"/>
    <property type="molecule type" value="Genomic_DNA"/>
</dbReference>
<dbReference type="GO" id="GO:0043822">
    <property type="term" value="F:ribonuclease M5 activity"/>
    <property type="evidence" value="ECO:0007669"/>
    <property type="project" value="TreeGrafter"/>
</dbReference>
<proteinExistence type="predicted"/>
<reference evidence="2" key="2">
    <citation type="submission" date="2021-04" db="EMBL/GenBank/DDBJ databases">
        <authorList>
            <person name="Gilroy R."/>
        </authorList>
    </citation>
    <scope>NUCLEOTIDE SEQUENCE</scope>
    <source>
        <strain evidence="2">CHK193-4272</strain>
    </source>
</reference>
<evidence type="ECO:0000313" key="2">
    <source>
        <dbReference type="EMBL" id="HIV63115.1"/>
    </source>
</evidence>
<comment type="caution">
    <text evidence="2">The sequence shown here is derived from an EMBL/GenBank/DDBJ whole genome shotgun (WGS) entry which is preliminary data.</text>
</comment>
<dbReference type="Pfam" id="PF01751">
    <property type="entry name" value="Toprim"/>
    <property type="match status" value="1"/>
</dbReference>
<dbReference type="GO" id="GO:0006364">
    <property type="term" value="P:rRNA processing"/>
    <property type="evidence" value="ECO:0007669"/>
    <property type="project" value="TreeGrafter"/>
</dbReference>
<dbReference type="Pfam" id="PF13331">
    <property type="entry name" value="DUF4093"/>
    <property type="match status" value="1"/>
</dbReference>
<dbReference type="Proteomes" id="UP000886808">
    <property type="component" value="Unassembled WGS sequence"/>
</dbReference>
<evidence type="ECO:0000313" key="3">
    <source>
        <dbReference type="Proteomes" id="UP000886808"/>
    </source>
</evidence>
<dbReference type="SUPFAM" id="SSF110455">
    <property type="entry name" value="Toprim domain"/>
    <property type="match status" value="1"/>
</dbReference>
<dbReference type="PANTHER" id="PTHR39156">
    <property type="entry name" value="RIBONUCLEASE M5"/>
    <property type="match status" value="1"/>
</dbReference>
<dbReference type="Gene3D" id="3.40.1360.10">
    <property type="match status" value="1"/>
</dbReference>
<dbReference type="InterPro" id="IPR025156">
    <property type="entry name" value="RNase_M5_C"/>
</dbReference>
<feature type="domain" description="Toprim" evidence="1">
    <location>
        <begin position="5"/>
        <end position="90"/>
    </location>
</feature>
<gene>
    <name evidence="2" type="ORF">H9746_09820</name>
</gene>
<reference evidence="2" key="1">
    <citation type="journal article" date="2021" name="PeerJ">
        <title>Extensive microbial diversity within the chicken gut microbiome revealed by metagenomics and culture.</title>
        <authorList>
            <person name="Gilroy R."/>
            <person name="Ravi A."/>
            <person name="Getino M."/>
            <person name="Pursley I."/>
            <person name="Horton D.L."/>
            <person name="Alikhan N.F."/>
            <person name="Baker D."/>
            <person name="Gharbi K."/>
            <person name="Hall N."/>
            <person name="Watson M."/>
            <person name="Adriaenssens E.M."/>
            <person name="Foster-Nyarko E."/>
            <person name="Jarju S."/>
            <person name="Secka A."/>
            <person name="Antonio M."/>
            <person name="Oren A."/>
            <person name="Chaudhuri R.R."/>
            <person name="La Ragione R."/>
            <person name="Hildebrand F."/>
            <person name="Pallen M.J."/>
        </authorList>
    </citation>
    <scope>NUCLEOTIDE SEQUENCE</scope>
    <source>
        <strain evidence="2">CHK193-4272</strain>
    </source>
</reference>
<dbReference type="AlphaFoldDB" id="A0A9D1PJX6"/>
<name>A0A9D1PJX6_9FIRM</name>
<dbReference type="InterPro" id="IPR006171">
    <property type="entry name" value="TOPRIM_dom"/>
</dbReference>
<evidence type="ECO:0000259" key="1">
    <source>
        <dbReference type="PROSITE" id="PS50880"/>
    </source>
</evidence>
<sequence length="198" mass="21888">MIEIKEAIIVEGRYDIQTLKQCVNTVILQTGGFRIFKDKERLQMIRKIAQKRGILILTDSDGAGLVIRNFLKGAIPTNQVKHAYIPEILGKESRKRHASKAGTLGVEGMSQDVLKNALISAGATILGDEQKTIKQLVKADLFALGLSGQSGSEQKRKALLKKLNLPQYLSSNALLDFLNAVSNKDEIFEIIKEIENNT</sequence>
<dbReference type="SMART" id="SM00493">
    <property type="entry name" value="TOPRIM"/>
    <property type="match status" value="1"/>
</dbReference>